<evidence type="ECO:0000256" key="5">
    <source>
        <dbReference type="ARBA" id="ARBA00022989"/>
    </source>
</evidence>
<comment type="caution">
    <text evidence="12">The sequence shown here is derived from an EMBL/GenBank/DDBJ whole genome shotgun (WGS) entry which is preliminary data.</text>
</comment>
<feature type="transmembrane region" description="Helical" evidence="10">
    <location>
        <begin position="167"/>
        <end position="192"/>
    </location>
</feature>
<evidence type="ECO:0000313" key="13">
    <source>
        <dbReference type="Proteomes" id="UP001148786"/>
    </source>
</evidence>
<dbReference type="PROSITE" id="PS00217">
    <property type="entry name" value="SUGAR_TRANSPORT_2"/>
    <property type="match status" value="1"/>
</dbReference>
<dbReference type="Proteomes" id="UP001148786">
    <property type="component" value="Unassembled WGS sequence"/>
</dbReference>
<comment type="similarity">
    <text evidence="2 8">Belongs to the major facilitator superfamily. Sugar transporter (TC 2.A.1.1) family.</text>
</comment>
<dbReference type="InterPro" id="IPR005828">
    <property type="entry name" value="MFS_sugar_transport-like"/>
</dbReference>
<dbReference type="InterPro" id="IPR005829">
    <property type="entry name" value="Sugar_transporter_CS"/>
</dbReference>
<keyword evidence="13" id="KW-1185">Reference proteome</keyword>
<dbReference type="InterPro" id="IPR003663">
    <property type="entry name" value="Sugar/inositol_transpt"/>
</dbReference>
<evidence type="ECO:0000256" key="6">
    <source>
        <dbReference type="ARBA" id="ARBA00023136"/>
    </source>
</evidence>
<evidence type="ECO:0000256" key="7">
    <source>
        <dbReference type="ARBA" id="ARBA00049119"/>
    </source>
</evidence>
<reference evidence="12" key="1">
    <citation type="submission" date="2022-07" db="EMBL/GenBank/DDBJ databases">
        <title>Genome Sequence of Agrocybe chaxingu.</title>
        <authorList>
            <person name="Buettner E."/>
        </authorList>
    </citation>
    <scope>NUCLEOTIDE SEQUENCE</scope>
    <source>
        <strain evidence="12">MP-N11</strain>
    </source>
</reference>
<protein>
    <recommendedName>
        <fullName evidence="11">Major facilitator superfamily (MFS) profile domain-containing protein</fullName>
    </recommendedName>
</protein>
<dbReference type="PROSITE" id="PS00216">
    <property type="entry name" value="SUGAR_TRANSPORT_1"/>
    <property type="match status" value="1"/>
</dbReference>
<dbReference type="GO" id="GO:0005351">
    <property type="term" value="F:carbohydrate:proton symporter activity"/>
    <property type="evidence" value="ECO:0007669"/>
    <property type="project" value="TreeGrafter"/>
</dbReference>
<keyword evidence="4 10" id="KW-0812">Transmembrane</keyword>
<dbReference type="EMBL" id="JANKHO010000111">
    <property type="protein sequence ID" value="KAJ3515122.1"/>
    <property type="molecule type" value="Genomic_DNA"/>
</dbReference>
<proteinExistence type="inferred from homology"/>
<evidence type="ECO:0000256" key="4">
    <source>
        <dbReference type="ARBA" id="ARBA00022692"/>
    </source>
</evidence>
<feature type="transmembrane region" description="Helical" evidence="10">
    <location>
        <begin position="436"/>
        <end position="460"/>
    </location>
</feature>
<dbReference type="PRINTS" id="PR00171">
    <property type="entry name" value="SUGRTRNSPORT"/>
</dbReference>
<dbReference type="NCBIfam" id="TIGR00879">
    <property type="entry name" value="SP"/>
    <property type="match status" value="1"/>
</dbReference>
<dbReference type="InterPro" id="IPR020846">
    <property type="entry name" value="MFS_dom"/>
</dbReference>
<feature type="transmembrane region" description="Helical" evidence="10">
    <location>
        <begin position="204"/>
        <end position="221"/>
    </location>
</feature>
<dbReference type="InterPro" id="IPR050360">
    <property type="entry name" value="MFS_Sugar_Transporters"/>
</dbReference>
<dbReference type="PROSITE" id="PS50850">
    <property type="entry name" value="MFS"/>
    <property type="match status" value="1"/>
</dbReference>
<feature type="transmembrane region" description="Helical" evidence="10">
    <location>
        <begin position="109"/>
        <end position="128"/>
    </location>
</feature>
<evidence type="ECO:0000256" key="2">
    <source>
        <dbReference type="ARBA" id="ARBA00010992"/>
    </source>
</evidence>
<dbReference type="Pfam" id="PF00083">
    <property type="entry name" value="Sugar_tr"/>
    <property type="match status" value="1"/>
</dbReference>
<evidence type="ECO:0000256" key="10">
    <source>
        <dbReference type="SAM" id="Phobius"/>
    </source>
</evidence>
<dbReference type="SUPFAM" id="SSF103473">
    <property type="entry name" value="MFS general substrate transporter"/>
    <property type="match status" value="1"/>
</dbReference>
<evidence type="ECO:0000256" key="9">
    <source>
        <dbReference type="SAM" id="MobiDB-lite"/>
    </source>
</evidence>
<keyword evidence="3 8" id="KW-0813">Transport</keyword>
<name>A0A9W8MZ19_9AGAR</name>
<feature type="transmembrane region" description="Helical" evidence="10">
    <location>
        <begin position="325"/>
        <end position="346"/>
    </location>
</feature>
<feature type="compositionally biased region" description="Basic and acidic residues" evidence="9">
    <location>
        <begin position="597"/>
        <end position="606"/>
    </location>
</feature>
<feature type="transmembrane region" description="Helical" evidence="10">
    <location>
        <begin position="134"/>
        <end position="155"/>
    </location>
</feature>
<sequence length="642" mass="69515">MFASLRKTSYTVRYPRWMVGKPLLYSSSALASLGDAMFGYSQGIIAAAQVQPSFIKRMYGHDVTLSQVQGGEEGVNVFLQAIVVSCLNLTALLSSYFSAYICDALGRRMSIRIGGMLYLIASLIQIFMPNITALIIGRCIQGLGVGMLSMTVPIYQCEIAPGHGRGLFVSIEYLCLNLGYALSAWVGYGFFFAMPSEVSWRGPYIVQAVMACILVLWTFILPETPRWLISHGFKPEGLALLADLHADGDLYDDAVSETYASIERTIALEAALGTASWGELFRTYTRRAAVGITCQLFAQFNGINAILYFLPENLTRAGFDIPHSLLFSGACALVYCAGTLPTMVWVDKWGRRAFLLFGSAGLAGALALIGGLQFHEETLPLGPGRMPVANGIFAGVCIYLFLFGATWGPIPWLLGAEIFPLRARAKGMALSTATNWLSNFIVAFITPPLFAVLGAGYYFLLLGRGRTLEELGEVFGDGDGAVGMPKLVEESAIGPEPQSAIEPDAMRENWPRKSSGSRLVGLGLDPPFSVPIGDVLDASSELTIPVTDDGKEGDEKGISRGGSFEERERGGTTPVPRETTRTGSDSGAMEEIDIDDGGMRESHSESMETYEDAMDEFRRASVSEEADVSFASNVQEHGHEPH</sequence>
<evidence type="ECO:0000256" key="1">
    <source>
        <dbReference type="ARBA" id="ARBA00004141"/>
    </source>
</evidence>
<keyword evidence="5 10" id="KW-1133">Transmembrane helix</keyword>
<evidence type="ECO:0000313" key="12">
    <source>
        <dbReference type="EMBL" id="KAJ3515122.1"/>
    </source>
</evidence>
<feature type="transmembrane region" description="Helical" evidence="10">
    <location>
        <begin position="353"/>
        <end position="372"/>
    </location>
</feature>
<gene>
    <name evidence="12" type="ORF">NLJ89_g1957</name>
</gene>
<feature type="transmembrane region" description="Helical" evidence="10">
    <location>
        <begin position="288"/>
        <end position="310"/>
    </location>
</feature>
<accession>A0A9W8MZ19</accession>
<dbReference type="PANTHER" id="PTHR48022:SF74">
    <property type="entry name" value="SUGAR TRANSPORTER, PUTATIVE (AFU_ORTHOLOGUE AFUA_8G02010)-RELATED"/>
    <property type="match status" value="1"/>
</dbReference>
<feature type="transmembrane region" description="Helical" evidence="10">
    <location>
        <begin position="392"/>
        <end position="415"/>
    </location>
</feature>
<dbReference type="OrthoDB" id="648285at2759"/>
<dbReference type="InterPro" id="IPR036259">
    <property type="entry name" value="MFS_trans_sf"/>
</dbReference>
<comment type="subcellular location">
    <subcellularLocation>
        <location evidence="1">Membrane</location>
        <topology evidence="1">Multi-pass membrane protein</topology>
    </subcellularLocation>
</comment>
<dbReference type="Gene3D" id="1.20.1250.20">
    <property type="entry name" value="MFS general substrate transporter like domains"/>
    <property type="match status" value="1"/>
</dbReference>
<feature type="region of interest" description="Disordered" evidence="9">
    <location>
        <begin position="544"/>
        <end position="642"/>
    </location>
</feature>
<evidence type="ECO:0000256" key="3">
    <source>
        <dbReference type="ARBA" id="ARBA00022448"/>
    </source>
</evidence>
<evidence type="ECO:0000259" key="11">
    <source>
        <dbReference type="PROSITE" id="PS50850"/>
    </source>
</evidence>
<evidence type="ECO:0000256" key="8">
    <source>
        <dbReference type="RuleBase" id="RU003346"/>
    </source>
</evidence>
<dbReference type="GO" id="GO:0016020">
    <property type="term" value="C:membrane"/>
    <property type="evidence" value="ECO:0007669"/>
    <property type="project" value="UniProtKB-SubCell"/>
</dbReference>
<organism evidence="12 13">
    <name type="scientific">Agrocybe chaxingu</name>
    <dbReference type="NCBI Taxonomy" id="84603"/>
    <lineage>
        <taxon>Eukaryota</taxon>
        <taxon>Fungi</taxon>
        <taxon>Dikarya</taxon>
        <taxon>Basidiomycota</taxon>
        <taxon>Agaricomycotina</taxon>
        <taxon>Agaricomycetes</taxon>
        <taxon>Agaricomycetidae</taxon>
        <taxon>Agaricales</taxon>
        <taxon>Agaricineae</taxon>
        <taxon>Strophariaceae</taxon>
        <taxon>Agrocybe</taxon>
    </lineage>
</organism>
<comment type="catalytic activity">
    <reaction evidence="7">
        <text>myo-inositol(out) + H(+)(out) = myo-inositol(in) + H(+)(in)</text>
        <dbReference type="Rhea" id="RHEA:60364"/>
        <dbReference type="ChEBI" id="CHEBI:15378"/>
        <dbReference type="ChEBI" id="CHEBI:17268"/>
    </reaction>
</comment>
<dbReference type="AlphaFoldDB" id="A0A9W8MZ19"/>
<feature type="domain" description="Major facilitator superfamily (MFS) profile" evidence="11">
    <location>
        <begin position="27"/>
        <end position="481"/>
    </location>
</feature>
<feature type="transmembrane region" description="Helical" evidence="10">
    <location>
        <begin position="76"/>
        <end position="97"/>
    </location>
</feature>
<feature type="compositionally biased region" description="Basic and acidic residues" evidence="9">
    <location>
        <begin position="548"/>
        <end position="570"/>
    </location>
</feature>
<dbReference type="PANTHER" id="PTHR48022">
    <property type="entry name" value="PLASTIDIC GLUCOSE TRANSPORTER 4"/>
    <property type="match status" value="1"/>
</dbReference>
<keyword evidence="6 10" id="KW-0472">Membrane</keyword>